<evidence type="ECO:0000256" key="2">
    <source>
        <dbReference type="ARBA" id="ARBA00008929"/>
    </source>
</evidence>
<keyword evidence="4 7" id="KW-0812">Transmembrane</keyword>
<feature type="transmembrane region" description="Helical" evidence="7">
    <location>
        <begin position="279"/>
        <end position="298"/>
    </location>
</feature>
<evidence type="ECO:0000313" key="8">
    <source>
        <dbReference type="EMBL" id="KTE93568.1"/>
    </source>
</evidence>
<dbReference type="AlphaFoldDB" id="A0A0W1JPT0"/>
<feature type="transmembrane region" description="Helical" evidence="7">
    <location>
        <begin position="50"/>
        <end position="71"/>
    </location>
</feature>
<evidence type="ECO:0000313" key="9">
    <source>
        <dbReference type="Proteomes" id="UP000054623"/>
    </source>
</evidence>
<evidence type="ECO:0000256" key="6">
    <source>
        <dbReference type="ARBA" id="ARBA00023136"/>
    </source>
</evidence>
<dbReference type="RefSeq" id="WP_011462220.1">
    <property type="nucleotide sequence ID" value="NZ_LOCK01000001.1"/>
</dbReference>
<evidence type="ECO:0000256" key="3">
    <source>
        <dbReference type="ARBA" id="ARBA00022475"/>
    </source>
</evidence>
<accession>A0A0W1JPT0</accession>
<feature type="transmembrane region" description="Helical" evidence="7">
    <location>
        <begin position="305"/>
        <end position="329"/>
    </location>
</feature>
<dbReference type="PANTHER" id="PTHR34856:SF2">
    <property type="entry name" value="PROTEIN NRFD"/>
    <property type="match status" value="1"/>
</dbReference>
<feature type="transmembrane region" description="Helical" evidence="7">
    <location>
        <begin position="15"/>
        <end position="38"/>
    </location>
</feature>
<dbReference type="InterPro" id="IPR052049">
    <property type="entry name" value="Electron_transfer_protein"/>
</dbReference>
<keyword evidence="6 7" id="KW-0472">Membrane</keyword>
<evidence type="ECO:0000256" key="7">
    <source>
        <dbReference type="SAM" id="Phobius"/>
    </source>
</evidence>
<gene>
    <name evidence="8" type="ORF">AT727_01030</name>
</gene>
<feature type="transmembrane region" description="Helical" evidence="7">
    <location>
        <begin position="235"/>
        <end position="259"/>
    </location>
</feature>
<dbReference type="PANTHER" id="PTHR34856">
    <property type="entry name" value="PROTEIN NRFD"/>
    <property type="match status" value="1"/>
</dbReference>
<proteinExistence type="inferred from homology"/>
<name>A0A0W1JPT0_DESHA</name>
<dbReference type="GO" id="GO:0005886">
    <property type="term" value="C:plasma membrane"/>
    <property type="evidence" value="ECO:0007669"/>
    <property type="project" value="UniProtKB-SubCell"/>
</dbReference>
<keyword evidence="5 7" id="KW-1133">Transmembrane helix</keyword>
<feature type="transmembrane region" description="Helical" evidence="7">
    <location>
        <begin position="91"/>
        <end position="112"/>
    </location>
</feature>
<comment type="similarity">
    <text evidence="2">Belongs to the NrfD family.</text>
</comment>
<comment type="subcellular location">
    <subcellularLocation>
        <location evidence="1">Cell membrane</location>
        <topology evidence="1">Multi-pass membrane protein</topology>
    </subcellularLocation>
</comment>
<dbReference type="Gene3D" id="1.20.1630.10">
    <property type="entry name" value="Formate dehydrogenase/DMSO reductase domain"/>
    <property type="match status" value="1"/>
</dbReference>
<dbReference type="Proteomes" id="UP000054623">
    <property type="component" value="Unassembled WGS sequence"/>
</dbReference>
<feature type="transmembrane region" description="Helical" evidence="7">
    <location>
        <begin position="349"/>
        <end position="368"/>
    </location>
</feature>
<dbReference type="Pfam" id="PF03916">
    <property type="entry name" value="NrfD"/>
    <property type="match status" value="1"/>
</dbReference>
<keyword evidence="3" id="KW-1003">Cell membrane</keyword>
<dbReference type="OrthoDB" id="9768158at2"/>
<evidence type="ECO:0000256" key="1">
    <source>
        <dbReference type="ARBA" id="ARBA00004651"/>
    </source>
</evidence>
<dbReference type="EMBL" id="LOCK01000001">
    <property type="protein sequence ID" value="KTE93568.1"/>
    <property type="molecule type" value="Genomic_DNA"/>
</dbReference>
<evidence type="ECO:0000256" key="5">
    <source>
        <dbReference type="ARBA" id="ARBA00022989"/>
    </source>
</evidence>
<evidence type="ECO:0000256" key="4">
    <source>
        <dbReference type="ARBA" id="ARBA00022692"/>
    </source>
</evidence>
<organism evidence="8 9">
    <name type="scientific">Desulfitobacterium hafniense</name>
    <name type="common">Desulfitobacterium frappieri</name>
    <dbReference type="NCBI Taxonomy" id="49338"/>
    <lineage>
        <taxon>Bacteria</taxon>
        <taxon>Bacillati</taxon>
        <taxon>Bacillota</taxon>
        <taxon>Clostridia</taxon>
        <taxon>Eubacteriales</taxon>
        <taxon>Desulfitobacteriaceae</taxon>
        <taxon>Desulfitobacterium</taxon>
    </lineage>
</organism>
<protein>
    <submittedName>
        <fullName evidence="8">Oxidoreductase</fullName>
    </submittedName>
</protein>
<feature type="transmembrane region" description="Helical" evidence="7">
    <location>
        <begin position="190"/>
        <end position="214"/>
    </location>
</feature>
<reference evidence="8 9" key="1">
    <citation type="submission" date="2015-12" db="EMBL/GenBank/DDBJ databases">
        <title>Draft Genome Sequence of Desulfitobacterium hafniense Strain DH, a Sulfate-reducing Bacterium Isolated from Paddy Soils.</title>
        <authorList>
            <person name="Bao P."/>
            <person name="Zhang X."/>
            <person name="Li G."/>
        </authorList>
    </citation>
    <scope>NUCLEOTIDE SEQUENCE [LARGE SCALE GENOMIC DNA]</scope>
    <source>
        <strain evidence="8 9">DH</strain>
    </source>
</reference>
<dbReference type="InterPro" id="IPR005614">
    <property type="entry name" value="NrfD-like"/>
</dbReference>
<comment type="caution">
    <text evidence="8">The sequence shown here is derived from an EMBL/GenBank/DDBJ whole genome shotgun (WGS) entry which is preliminary data.</text>
</comment>
<feature type="transmembrane region" description="Helical" evidence="7">
    <location>
        <begin position="158"/>
        <end position="178"/>
    </location>
</feature>
<sequence>MEITYLANVEHPVQLGYLISIYFFYTGLSAGSFVLSSLGTVFGIQKYKPIAKAGVVMAIALLAVAPLHLIADLEQPARFYTLFFRLNPTSAISYGTFLLTLYPLTCIFYLWFMMRKDFALGAQKLTGFRQALYSFLTFGKKDLSPDALAKDQKWIKGLGTLGVPLALSVHGYTGFILANMQARALWHTGLMPLIFLMSAMVSGTGLLILILILTQRYFSPERALTPRRKAVLQDIARLMMWFIVVDGVLMAINFIILYFGNAAGYAAAEMLLRGSHSTMFLGVEIGLGLVIPFVITFWSKTRKSLGLISLASLLTLLGVIAMRINFVVGGQQIPLSGNALNPYHVEPRHLMFLCCFAVLEVVILYLAFKFLPVYGIEPEKERTSVEHHLPPSSGVSVRSN</sequence>